<reference evidence="9" key="1">
    <citation type="submission" date="2023-03" db="EMBL/GenBank/DDBJ databases">
        <authorList>
            <person name="Shen W."/>
            <person name="Cai J."/>
        </authorList>
    </citation>
    <scope>NUCLEOTIDE SEQUENCE</scope>
    <source>
        <strain evidence="9">B646-2</strain>
        <strain evidence="10">Y15</strain>
    </source>
</reference>
<dbReference type="GO" id="GO:0005988">
    <property type="term" value="P:lactose metabolic process"/>
    <property type="evidence" value="ECO:0007669"/>
    <property type="project" value="UniProtKB-KW"/>
</dbReference>
<accession>A0AAW8SYS4</accession>
<evidence type="ECO:0000256" key="5">
    <source>
        <dbReference type="ARBA" id="ARBA00022777"/>
    </source>
</evidence>
<dbReference type="NCBIfam" id="TIGR03168">
    <property type="entry name" value="1-PFK"/>
    <property type="match status" value="1"/>
</dbReference>
<dbReference type="InterPro" id="IPR011611">
    <property type="entry name" value="PfkB_dom"/>
</dbReference>
<evidence type="ECO:0000256" key="2">
    <source>
        <dbReference type="ARBA" id="ARBA00022679"/>
    </source>
</evidence>
<dbReference type="GO" id="GO:0008443">
    <property type="term" value="F:phosphofructokinase activity"/>
    <property type="evidence" value="ECO:0007669"/>
    <property type="project" value="TreeGrafter"/>
</dbReference>
<evidence type="ECO:0000256" key="6">
    <source>
        <dbReference type="ARBA" id="ARBA00022840"/>
    </source>
</evidence>
<dbReference type="GO" id="GO:0016052">
    <property type="term" value="P:carbohydrate catabolic process"/>
    <property type="evidence" value="ECO:0007669"/>
    <property type="project" value="UniProtKB-ARBA"/>
</dbReference>
<proteinExistence type="inferred from homology"/>
<dbReference type="GO" id="GO:0005524">
    <property type="term" value="F:ATP binding"/>
    <property type="evidence" value="ECO:0007669"/>
    <property type="project" value="UniProtKB-KW"/>
</dbReference>
<dbReference type="InterPro" id="IPR017583">
    <property type="entry name" value="Tagatose/fructose_Pkinase"/>
</dbReference>
<gene>
    <name evidence="10" type="ORF">P7D69_19155</name>
    <name evidence="9" type="ORF">P7D78_04480</name>
</gene>
<evidence type="ECO:0000256" key="1">
    <source>
        <dbReference type="ARBA" id="ARBA00005380"/>
    </source>
</evidence>
<feature type="domain" description="Carbohydrate kinase PfkB" evidence="8">
    <location>
        <begin position="9"/>
        <end position="296"/>
    </location>
</feature>
<keyword evidence="3 7" id="KW-0423">Lactose metabolism</keyword>
<name>A0AAW8SYS4_9ENTE</name>
<dbReference type="PANTHER" id="PTHR46566:SF5">
    <property type="entry name" value="1-PHOSPHOFRUCTOKINASE"/>
    <property type="match status" value="1"/>
</dbReference>
<evidence type="ECO:0000256" key="4">
    <source>
        <dbReference type="ARBA" id="ARBA00022741"/>
    </source>
</evidence>
<comment type="similarity">
    <text evidence="7">Belongs to the carbohydrate kinase PfkB family. LacC subfamily.</text>
</comment>
<sequence length="317" mass="34741">MIVTVTMNPSIDISYPLETLKINTVNRTNQVAKTAGGKGLNVTRVVHDLDGDVLATGILGGFHGAYISEELKKVGIKQDFTSIKEESRDSIAILHEGNQTEILESGPTVTKEEQNTFVEKFKELIKKANIVTISGSLANGLPQDFYSTLVRVAQNEGVKVLVDTSGENLRQVITGQEKPYLIKPNLEELEALLEKNFSLNRSEEIQKALSQPLFDGIEWLLISLGKAGAIAKHKDIFYHVTIPSINVVNPVGSGDATIAGFAYGLSRGMKTVDLLKLCMATGMANAQEKMTGHVNPENVKKHFKEINVKKIEQQLDQ</sequence>
<keyword evidence="5 9" id="KW-0418">Kinase</keyword>
<dbReference type="EMBL" id="JARPXM010000003">
    <property type="protein sequence ID" value="MDT2537372.1"/>
    <property type="molecule type" value="Genomic_DNA"/>
</dbReference>
<dbReference type="PROSITE" id="PS00584">
    <property type="entry name" value="PFKB_KINASES_2"/>
    <property type="match status" value="1"/>
</dbReference>
<comment type="caution">
    <text evidence="9">The sequence shown here is derived from an EMBL/GenBank/DDBJ whole genome shotgun (WGS) entry which is preliminary data.</text>
</comment>
<dbReference type="EC" id="2.7.1.144" evidence="7"/>
<evidence type="ECO:0000256" key="7">
    <source>
        <dbReference type="PIRNR" id="PIRNR000535"/>
    </source>
</evidence>
<dbReference type="FunFam" id="3.40.1190.20:FF:000001">
    <property type="entry name" value="Phosphofructokinase"/>
    <property type="match status" value="1"/>
</dbReference>
<dbReference type="PIRSF" id="PIRSF000535">
    <property type="entry name" value="1PFK/6PFK/LacC"/>
    <property type="match status" value="1"/>
</dbReference>
<dbReference type="Pfam" id="PF00294">
    <property type="entry name" value="PfkB"/>
    <property type="match status" value="1"/>
</dbReference>
<comment type="similarity">
    <text evidence="1">Belongs to the carbohydrate kinase pfkB family.</text>
</comment>
<dbReference type="RefSeq" id="WP_010746796.1">
    <property type="nucleotide sequence ID" value="NZ_BAAAXM010000035.1"/>
</dbReference>
<dbReference type="SUPFAM" id="SSF53613">
    <property type="entry name" value="Ribokinase-like"/>
    <property type="match status" value="1"/>
</dbReference>
<dbReference type="Proteomes" id="UP001249240">
    <property type="component" value="Unassembled WGS sequence"/>
</dbReference>
<dbReference type="AlphaFoldDB" id="A0AAW8SYS4"/>
<comment type="pathway">
    <text evidence="7">Carbohydrate metabolism; D-tagatose 6-phosphate degradation; D-glyceraldehyde 3-phosphate and glycerone phosphate from D-tagatose 6-phosphate: step 1/2.</text>
</comment>
<dbReference type="InterPro" id="IPR002173">
    <property type="entry name" value="Carboh/pur_kinase_PfkB_CS"/>
</dbReference>
<dbReference type="Proteomes" id="UP001254770">
    <property type="component" value="Unassembled WGS sequence"/>
</dbReference>
<keyword evidence="4 7" id="KW-0547">Nucleotide-binding</keyword>
<dbReference type="GO" id="GO:0009024">
    <property type="term" value="F:tagatose-6-phosphate kinase activity"/>
    <property type="evidence" value="ECO:0007669"/>
    <property type="project" value="UniProtKB-EC"/>
</dbReference>
<keyword evidence="6 7" id="KW-0067">ATP-binding</keyword>
<dbReference type="PANTHER" id="PTHR46566">
    <property type="entry name" value="1-PHOSPHOFRUCTOKINASE-RELATED"/>
    <property type="match status" value="1"/>
</dbReference>
<evidence type="ECO:0000256" key="3">
    <source>
        <dbReference type="ARBA" id="ARBA00022736"/>
    </source>
</evidence>
<dbReference type="InterPro" id="IPR029056">
    <property type="entry name" value="Ribokinase-like"/>
</dbReference>
<comment type="catalytic activity">
    <reaction evidence="7">
        <text>D-tagatofuranose 6-phosphate + ATP = D-tagatofuranose 1,6-bisphosphate + ADP + H(+)</text>
        <dbReference type="Rhea" id="RHEA:12420"/>
        <dbReference type="ChEBI" id="CHEBI:15378"/>
        <dbReference type="ChEBI" id="CHEBI:30616"/>
        <dbReference type="ChEBI" id="CHEBI:58694"/>
        <dbReference type="ChEBI" id="CHEBI:58695"/>
        <dbReference type="ChEBI" id="CHEBI:456216"/>
        <dbReference type="EC" id="2.7.1.144"/>
    </reaction>
</comment>
<evidence type="ECO:0000259" key="8">
    <source>
        <dbReference type="Pfam" id="PF00294"/>
    </source>
</evidence>
<evidence type="ECO:0000313" key="9">
    <source>
        <dbReference type="EMBL" id="MDT2537372.1"/>
    </source>
</evidence>
<dbReference type="Gene3D" id="3.40.1190.20">
    <property type="match status" value="1"/>
</dbReference>
<evidence type="ECO:0000313" key="10">
    <source>
        <dbReference type="EMBL" id="MDT2546466.1"/>
    </source>
</evidence>
<dbReference type="CDD" id="cd01164">
    <property type="entry name" value="FruK_PfkB_like"/>
    <property type="match status" value="1"/>
</dbReference>
<keyword evidence="2 7" id="KW-0808">Transferase</keyword>
<evidence type="ECO:0000313" key="11">
    <source>
        <dbReference type="Proteomes" id="UP001249240"/>
    </source>
</evidence>
<protein>
    <recommendedName>
        <fullName evidence="7">Tagatose-6-phosphate kinase</fullName>
        <ecNumber evidence="7">2.7.1.144</ecNumber>
    </recommendedName>
</protein>
<dbReference type="GO" id="GO:0044281">
    <property type="term" value="P:small molecule metabolic process"/>
    <property type="evidence" value="ECO:0007669"/>
    <property type="project" value="UniProtKB-ARBA"/>
</dbReference>
<dbReference type="EMBL" id="JARPXL010000032">
    <property type="protein sequence ID" value="MDT2546466.1"/>
    <property type="molecule type" value="Genomic_DNA"/>
</dbReference>
<dbReference type="GO" id="GO:0005829">
    <property type="term" value="C:cytosol"/>
    <property type="evidence" value="ECO:0007669"/>
    <property type="project" value="TreeGrafter"/>
</dbReference>
<organism evidence="9 11">
    <name type="scientific">Enterococcus raffinosus</name>
    <dbReference type="NCBI Taxonomy" id="71452"/>
    <lineage>
        <taxon>Bacteria</taxon>
        <taxon>Bacillati</taxon>
        <taxon>Bacillota</taxon>
        <taxon>Bacilli</taxon>
        <taxon>Lactobacillales</taxon>
        <taxon>Enterococcaceae</taxon>
        <taxon>Enterococcus</taxon>
    </lineage>
</organism>